<protein>
    <submittedName>
        <fullName evidence="6">Prepilin-type N-terminal cleavage/methylation domain-containing protein</fullName>
    </submittedName>
</protein>
<dbReference type="Pfam" id="PF07963">
    <property type="entry name" value="N_methyl"/>
    <property type="match status" value="1"/>
</dbReference>
<dbReference type="Gene3D" id="3.30.700.10">
    <property type="entry name" value="Glycoprotein, Type 4 Pilin"/>
    <property type="match status" value="1"/>
</dbReference>
<evidence type="ECO:0000256" key="2">
    <source>
        <dbReference type="ARBA" id="ARBA00004418"/>
    </source>
</evidence>
<proteinExistence type="predicted"/>
<evidence type="ECO:0000256" key="5">
    <source>
        <dbReference type="SAM" id="Phobius"/>
    </source>
</evidence>
<sequence>MKYVAPNAGFTLIEMLVVIAIIGILVAISYINYMQLRRPEREAAQVIHGALLNLRADAMQNTDARRLILNADGSLTRQRSLSCSQATASGWTNISNVNLDEITQGKVPPPFTLSTVAQTANTSMPSGSRLIACFTPRGQAAVPAGATTGQINVQSSTRAFRVEVALGGGMRIYAFTP</sequence>
<evidence type="ECO:0000313" key="7">
    <source>
        <dbReference type="Proteomes" id="UP000286287"/>
    </source>
</evidence>
<evidence type="ECO:0000256" key="1">
    <source>
        <dbReference type="ARBA" id="ARBA00004203"/>
    </source>
</evidence>
<dbReference type="RefSeq" id="WP_119761455.1">
    <property type="nucleotide sequence ID" value="NZ_QYUJ01000010.1"/>
</dbReference>
<dbReference type="GO" id="GO:0042597">
    <property type="term" value="C:periplasmic space"/>
    <property type="evidence" value="ECO:0007669"/>
    <property type="project" value="UniProtKB-SubCell"/>
</dbReference>
<dbReference type="InterPro" id="IPR045584">
    <property type="entry name" value="Pilin-like"/>
</dbReference>
<evidence type="ECO:0000313" key="6">
    <source>
        <dbReference type="EMBL" id="RJF74485.1"/>
    </source>
</evidence>
<keyword evidence="5" id="KW-1133">Transmembrane helix</keyword>
<dbReference type="AlphaFoldDB" id="A0A418VEH2"/>
<accession>A0A418VEH2</accession>
<organism evidence="6 7">
    <name type="scientific">Deinococcus cavernae</name>
    <dbReference type="NCBI Taxonomy" id="2320857"/>
    <lineage>
        <taxon>Bacteria</taxon>
        <taxon>Thermotogati</taxon>
        <taxon>Deinococcota</taxon>
        <taxon>Deinococci</taxon>
        <taxon>Deinococcales</taxon>
        <taxon>Deinococcaceae</taxon>
        <taxon>Deinococcus</taxon>
    </lineage>
</organism>
<name>A0A418VEH2_9DEIO</name>
<dbReference type="NCBIfam" id="TIGR02532">
    <property type="entry name" value="IV_pilin_GFxxxE"/>
    <property type="match status" value="1"/>
</dbReference>
<keyword evidence="5" id="KW-0812">Transmembrane</keyword>
<comment type="caution">
    <text evidence="6">The sequence shown here is derived from an EMBL/GenBank/DDBJ whole genome shotgun (WGS) entry which is preliminary data.</text>
</comment>
<gene>
    <name evidence="6" type="ORF">D3875_04180</name>
</gene>
<keyword evidence="5" id="KW-0472">Membrane</keyword>
<dbReference type="OrthoDB" id="9993639at2"/>
<reference evidence="6 7" key="1">
    <citation type="submission" date="2018-09" db="EMBL/GenBank/DDBJ databases">
        <authorList>
            <person name="Zhu H."/>
        </authorList>
    </citation>
    <scope>NUCLEOTIDE SEQUENCE [LARGE SCALE GENOMIC DNA]</scope>
    <source>
        <strain evidence="6 7">K2S05-167</strain>
    </source>
</reference>
<feature type="transmembrane region" description="Helical" evidence="5">
    <location>
        <begin position="12"/>
        <end position="31"/>
    </location>
</feature>
<comment type="subcellular location">
    <subcellularLocation>
        <location evidence="1">Cell outer membrane</location>
        <topology evidence="1">Single-pass membrane protein</topology>
    </subcellularLocation>
    <subcellularLocation>
        <location evidence="2">Periplasm</location>
    </subcellularLocation>
</comment>
<dbReference type="SUPFAM" id="SSF54523">
    <property type="entry name" value="Pili subunits"/>
    <property type="match status" value="1"/>
</dbReference>
<evidence type="ECO:0000256" key="3">
    <source>
        <dbReference type="ARBA" id="ARBA00022764"/>
    </source>
</evidence>
<evidence type="ECO:0000256" key="4">
    <source>
        <dbReference type="ARBA" id="ARBA00023237"/>
    </source>
</evidence>
<dbReference type="Proteomes" id="UP000286287">
    <property type="component" value="Unassembled WGS sequence"/>
</dbReference>
<dbReference type="EMBL" id="QYUJ01000010">
    <property type="protein sequence ID" value="RJF74485.1"/>
    <property type="molecule type" value="Genomic_DNA"/>
</dbReference>
<dbReference type="PROSITE" id="PS00409">
    <property type="entry name" value="PROKAR_NTER_METHYL"/>
    <property type="match status" value="1"/>
</dbReference>
<dbReference type="GO" id="GO:0009279">
    <property type="term" value="C:cell outer membrane"/>
    <property type="evidence" value="ECO:0007669"/>
    <property type="project" value="UniProtKB-SubCell"/>
</dbReference>
<keyword evidence="7" id="KW-1185">Reference proteome</keyword>
<keyword evidence="3" id="KW-0574">Periplasm</keyword>
<dbReference type="InterPro" id="IPR012902">
    <property type="entry name" value="N_methyl_site"/>
</dbReference>
<keyword evidence="4" id="KW-0998">Cell outer membrane</keyword>